<dbReference type="Gene3D" id="2.60.40.1180">
    <property type="entry name" value="Golgi alpha-mannosidase II"/>
    <property type="match status" value="1"/>
</dbReference>
<dbReference type="EC" id="3.2.1.55" evidence="4"/>
<keyword evidence="8" id="KW-0732">Signal</keyword>
<sequence>MKGIREFRLAMLLAGLTASSAQATHEITVDADPSVTGPVISKNIYGQFAEHLGYGIYEGLWVGKDSTIPNTEGFRSDVVGALKELHVPVIRWPGGCFADEYHWRDGIGPQKDRPVKVNTNWGGVEEDNQVGTHEIFTLTEMLGADMYLNINLGSGTVKEMADWVEYITADNNSTLAQERRKNGRDKPWSLPFIGIGNEAWGCGGHMSPEYYVDLYRQFGTFVKTSQKPYPTLVASGGTDGKSEWTDILSKKLGERTDAISFHYYTLPTGDWNDKGEATGFDSDMWFKTMDRTYKMKGYLEENLAFLEKNDPDNKIAFYVDEWGTWYNALEGTNPGFLIQQNSLRDAVITAVNLNLFHDHADRVKMTNIAQMVNVLQAMILTDEDKMLLTPTYHVFRMYRVFQDAVSVPAEVSEGEYRQGDVSLPATTVSVAKGEDGGVYVAMVNMDPEEASSVTLNIDGVKGGDLELLTANTMDAHNTFSKPELVKPVRVSFSGTTVKLPPKAVAVAKLKF</sequence>
<gene>
    <name evidence="10" type="ORF">BFC18_14040</name>
</gene>
<comment type="catalytic activity">
    <reaction evidence="1">
        <text>Hydrolysis of terminal non-reducing alpha-L-arabinofuranoside residues in alpha-L-arabinosides.</text>
        <dbReference type="EC" id="3.2.1.55"/>
    </reaction>
</comment>
<keyword evidence="7" id="KW-0326">Glycosidase</keyword>
<dbReference type="Proteomes" id="UP000175691">
    <property type="component" value="Unassembled WGS sequence"/>
</dbReference>
<dbReference type="Gene3D" id="3.20.20.80">
    <property type="entry name" value="Glycosidases"/>
    <property type="match status" value="1"/>
</dbReference>
<dbReference type="EMBL" id="MDHN01000029">
    <property type="protein sequence ID" value="OFC70295.1"/>
    <property type="molecule type" value="Genomic_DNA"/>
</dbReference>
<evidence type="ECO:0000256" key="3">
    <source>
        <dbReference type="ARBA" id="ARBA00011165"/>
    </source>
</evidence>
<evidence type="ECO:0000256" key="1">
    <source>
        <dbReference type="ARBA" id="ARBA00001462"/>
    </source>
</evidence>
<accession>A0A1E7Z9T7</accession>
<keyword evidence="6" id="KW-0119">Carbohydrate metabolism</keyword>
<dbReference type="OrthoDB" id="9758333at2"/>
<dbReference type="PANTHER" id="PTHR43576:SF2">
    <property type="entry name" value="INTRACELLULAR EXO-ALPHA-L-ARABINOFURANOSIDASE 2"/>
    <property type="match status" value="1"/>
</dbReference>
<evidence type="ECO:0000256" key="5">
    <source>
        <dbReference type="ARBA" id="ARBA00022801"/>
    </source>
</evidence>
<name>A0A1E7Z9T7_9ALTE</name>
<dbReference type="GO" id="GO:0046556">
    <property type="term" value="F:alpha-L-arabinofuranosidase activity"/>
    <property type="evidence" value="ECO:0007669"/>
    <property type="project" value="UniProtKB-EC"/>
</dbReference>
<dbReference type="InterPro" id="IPR010720">
    <property type="entry name" value="Alpha-L-AF_C"/>
</dbReference>
<evidence type="ECO:0000256" key="2">
    <source>
        <dbReference type="ARBA" id="ARBA00007186"/>
    </source>
</evidence>
<dbReference type="STRING" id="1656094.BFC18_14040"/>
<feature type="chain" id="PRO_5009209536" description="non-reducing end alpha-L-arabinofuranosidase" evidence="8">
    <location>
        <begin position="24"/>
        <end position="511"/>
    </location>
</feature>
<dbReference type="InterPro" id="IPR013780">
    <property type="entry name" value="Glyco_hydro_b"/>
</dbReference>
<dbReference type="Pfam" id="PF22848">
    <property type="entry name" value="ASD1_dom"/>
    <property type="match status" value="1"/>
</dbReference>
<dbReference type="GO" id="GO:0046373">
    <property type="term" value="P:L-arabinose metabolic process"/>
    <property type="evidence" value="ECO:0007669"/>
    <property type="project" value="InterPro"/>
</dbReference>
<evidence type="ECO:0000256" key="6">
    <source>
        <dbReference type="ARBA" id="ARBA00023277"/>
    </source>
</evidence>
<dbReference type="GO" id="GO:0000272">
    <property type="term" value="P:polysaccharide catabolic process"/>
    <property type="evidence" value="ECO:0007669"/>
    <property type="project" value="TreeGrafter"/>
</dbReference>
<dbReference type="RefSeq" id="WP_070125938.1">
    <property type="nucleotide sequence ID" value="NZ_MDHN01000029.1"/>
</dbReference>
<dbReference type="InterPro" id="IPR017853">
    <property type="entry name" value="GH"/>
</dbReference>
<dbReference type="PANTHER" id="PTHR43576">
    <property type="entry name" value="ALPHA-L-ARABINOFURANOSIDASE C-RELATED"/>
    <property type="match status" value="1"/>
</dbReference>
<keyword evidence="5" id="KW-0378">Hydrolase</keyword>
<evidence type="ECO:0000313" key="11">
    <source>
        <dbReference type="Proteomes" id="UP000175691"/>
    </source>
</evidence>
<feature type="signal peptide" evidence="8">
    <location>
        <begin position="1"/>
        <end position="23"/>
    </location>
</feature>
<comment type="caution">
    <text evidence="10">The sequence shown here is derived from an EMBL/GenBank/DDBJ whole genome shotgun (WGS) entry which is preliminary data.</text>
</comment>
<evidence type="ECO:0000256" key="4">
    <source>
        <dbReference type="ARBA" id="ARBA00012670"/>
    </source>
</evidence>
<dbReference type="Pfam" id="PF06964">
    <property type="entry name" value="Alpha-L-AF_C"/>
    <property type="match status" value="1"/>
</dbReference>
<evidence type="ECO:0000313" key="10">
    <source>
        <dbReference type="EMBL" id="OFC70295.1"/>
    </source>
</evidence>
<evidence type="ECO:0000256" key="8">
    <source>
        <dbReference type="SAM" id="SignalP"/>
    </source>
</evidence>
<dbReference type="AlphaFoldDB" id="A0A1E7Z9T7"/>
<evidence type="ECO:0000256" key="7">
    <source>
        <dbReference type="ARBA" id="ARBA00023295"/>
    </source>
</evidence>
<dbReference type="SUPFAM" id="SSF51445">
    <property type="entry name" value="(Trans)glycosidases"/>
    <property type="match status" value="1"/>
</dbReference>
<organism evidence="10 11">
    <name type="scientific">Alteromonas confluentis</name>
    <dbReference type="NCBI Taxonomy" id="1656094"/>
    <lineage>
        <taxon>Bacteria</taxon>
        <taxon>Pseudomonadati</taxon>
        <taxon>Pseudomonadota</taxon>
        <taxon>Gammaproteobacteria</taxon>
        <taxon>Alteromonadales</taxon>
        <taxon>Alteromonadaceae</taxon>
        <taxon>Alteromonas/Salinimonas group</taxon>
        <taxon>Alteromonas</taxon>
    </lineage>
</organism>
<dbReference type="InterPro" id="IPR055235">
    <property type="entry name" value="ASD1_cat"/>
</dbReference>
<evidence type="ECO:0000259" key="9">
    <source>
        <dbReference type="SMART" id="SM00813"/>
    </source>
</evidence>
<keyword evidence="11" id="KW-1185">Reference proteome</keyword>
<reference evidence="10 11" key="1">
    <citation type="submission" date="2016-08" db="EMBL/GenBank/DDBJ databases">
        <authorList>
            <person name="Seilhamer J.J."/>
        </authorList>
    </citation>
    <scope>NUCLEOTIDE SEQUENCE [LARGE SCALE GENOMIC DNA]</scope>
    <source>
        <strain evidence="10 11">KCTC 42603</strain>
    </source>
</reference>
<feature type="domain" description="Alpha-L-arabinofuranosidase C-terminal" evidence="9">
    <location>
        <begin position="320"/>
        <end position="503"/>
    </location>
</feature>
<comment type="subunit">
    <text evidence="3">Homohexamer; trimer of dimers.</text>
</comment>
<protein>
    <recommendedName>
        <fullName evidence="4">non-reducing end alpha-L-arabinofuranosidase</fullName>
        <ecNumber evidence="4">3.2.1.55</ecNumber>
    </recommendedName>
</protein>
<comment type="similarity">
    <text evidence="2">Belongs to the glycosyl hydrolase 51 family.</text>
</comment>
<dbReference type="SUPFAM" id="SSF51011">
    <property type="entry name" value="Glycosyl hydrolase domain"/>
    <property type="match status" value="1"/>
</dbReference>
<proteinExistence type="inferred from homology"/>
<dbReference type="SMART" id="SM00813">
    <property type="entry name" value="Alpha-L-AF_C"/>
    <property type="match status" value="1"/>
</dbReference>